<dbReference type="Proteomes" id="UP000184356">
    <property type="component" value="Unassembled WGS sequence"/>
</dbReference>
<feature type="domain" description="Killer toxin Kp4" evidence="2">
    <location>
        <begin position="10"/>
        <end position="128"/>
    </location>
</feature>
<dbReference type="VEuPathDB" id="FungiDB:ASPSYDRAFT_70021"/>
<protein>
    <recommendedName>
        <fullName evidence="2">Killer toxin Kp4 domain-containing protein</fullName>
    </recommendedName>
</protein>
<keyword evidence="1" id="KW-0732">Signal</keyword>
<accession>A0A1L9TBV1</accession>
<sequence length="131" mass="14043">MHFLTPIAMALAATATSAAAKDINCGGSVLCNTPGAPGIRNDLIKQILDHVQGRDDNEEFGEHEYIDCQDEMCAFFEEIGDGETKTMFDAKWGLQALLDHGCSTCGGVPINPDSHDVGEGKLKVDYVSDPL</sequence>
<dbReference type="SUPFAM" id="SSF55221">
    <property type="entry name" value="Yeast killer toxins"/>
    <property type="match status" value="1"/>
</dbReference>
<keyword evidence="4" id="KW-1185">Reference proteome</keyword>
<proteinExistence type="predicted"/>
<reference evidence="4" key="1">
    <citation type="journal article" date="2017" name="Genome Biol.">
        <title>Comparative genomics reveals high biological diversity and specific adaptations in the industrially and medically important fungal genus Aspergillus.</title>
        <authorList>
            <person name="de Vries R.P."/>
            <person name="Riley R."/>
            <person name="Wiebenga A."/>
            <person name="Aguilar-Osorio G."/>
            <person name="Amillis S."/>
            <person name="Uchima C.A."/>
            <person name="Anderluh G."/>
            <person name="Asadollahi M."/>
            <person name="Askin M."/>
            <person name="Barry K."/>
            <person name="Battaglia E."/>
            <person name="Bayram O."/>
            <person name="Benocci T."/>
            <person name="Braus-Stromeyer S.A."/>
            <person name="Caldana C."/>
            <person name="Canovas D."/>
            <person name="Cerqueira G.C."/>
            <person name="Chen F."/>
            <person name="Chen W."/>
            <person name="Choi C."/>
            <person name="Clum A."/>
            <person name="Dos Santos R.A."/>
            <person name="Damasio A.R."/>
            <person name="Diallinas G."/>
            <person name="Emri T."/>
            <person name="Fekete E."/>
            <person name="Flipphi M."/>
            <person name="Freyberg S."/>
            <person name="Gallo A."/>
            <person name="Gournas C."/>
            <person name="Habgood R."/>
            <person name="Hainaut M."/>
            <person name="Harispe M.L."/>
            <person name="Henrissat B."/>
            <person name="Hilden K.S."/>
            <person name="Hope R."/>
            <person name="Hossain A."/>
            <person name="Karabika E."/>
            <person name="Karaffa L."/>
            <person name="Karanyi Z."/>
            <person name="Krasevec N."/>
            <person name="Kuo A."/>
            <person name="Kusch H."/>
            <person name="LaButti K."/>
            <person name="Lagendijk E.L."/>
            <person name="Lapidus A."/>
            <person name="Levasseur A."/>
            <person name="Lindquist E."/>
            <person name="Lipzen A."/>
            <person name="Logrieco A.F."/>
            <person name="MacCabe A."/>
            <person name="Maekelae M.R."/>
            <person name="Malavazi I."/>
            <person name="Melin P."/>
            <person name="Meyer V."/>
            <person name="Mielnichuk N."/>
            <person name="Miskei M."/>
            <person name="Molnar A.P."/>
            <person name="Mule G."/>
            <person name="Ngan C.Y."/>
            <person name="Orejas M."/>
            <person name="Orosz E."/>
            <person name="Ouedraogo J.P."/>
            <person name="Overkamp K.M."/>
            <person name="Park H.-S."/>
            <person name="Perrone G."/>
            <person name="Piumi F."/>
            <person name="Punt P.J."/>
            <person name="Ram A.F."/>
            <person name="Ramon A."/>
            <person name="Rauscher S."/>
            <person name="Record E."/>
            <person name="Riano-Pachon D.M."/>
            <person name="Robert V."/>
            <person name="Roehrig J."/>
            <person name="Ruller R."/>
            <person name="Salamov A."/>
            <person name="Salih N.S."/>
            <person name="Samson R.A."/>
            <person name="Sandor E."/>
            <person name="Sanguinetti M."/>
            <person name="Schuetze T."/>
            <person name="Sepcic K."/>
            <person name="Shelest E."/>
            <person name="Sherlock G."/>
            <person name="Sophianopoulou V."/>
            <person name="Squina F.M."/>
            <person name="Sun H."/>
            <person name="Susca A."/>
            <person name="Todd R.B."/>
            <person name="Tsang A."/>
            <person name="Unkles S.E."/>
            <person name="van de Wiele N."/>
            <person name="van Rossen-Uffink D."/>
            <person name="Oliveira J.V."/>
            <person name="Vesth T.C."/>
            <person name="Visser J."/>
            <person name="Yu J.-H."/>
            <person name="Zhou M."/>
            <person name="Andersen M.R."/>
            <person name="Archer D.B."/>
            <person name="Baker S.E."/>
            <person name="Benoit I."/>
            <person name="Brakhage A.A."/>
            <person name="Braus G.H."/>
            <person name="Fischer R."/>
            <person name="Frisvad J.C."/>
            <person name="Goldman G.H."/>
            <person name="Houbraken J."/>
            <person name="Oakley B."/>
            <person name="Pocsi I."/>
            <person name="Scazzocchio C."/>
            <person name="Seiboth B."/>
            <person name="vanKuyk P.A."/>
            <person name="Wortman J."/>
            <person name="Dyer P.S."/>
            <person name="Grigoriev I.V."/>
        </authorList>
    </citation>
    <scope>NUCLEOTIDE SEQUENCE [LARGE SCALE GENOMIC DNA]</scope>
    <source>
        <strain evidence="4">CBS 593.65</strain>
    </source>
</reference>
<evidence type="ECO:0000256" key="1">
    <source>
        <dbReference type="SAM" id="SignalP"/>
    </source>
</evidence>
<dbReference type="STRING" id="1036612.A0A1L9TBV1"/>
<dbReference type="EMBL" id="KV878589">
    <property type="protein sequence ID" value="OJJ56902.1"/>
    <property type="molecule type" value="Genomic_DNA"/>
</dbReference>
<dbReference type="RefSeq" id="XP_040700708.1">
    <property type="nucleotide sequence ID" value="XM_040850491.1"/>
</dbReference>
<dbReference type="Pfam" id="PF09044">
    <property type="entry name" value="Kp4"/>
    <property type="match status" value="1"/>
</dbReference>
<name>A0A1L9TBV1_9EURO</name>
<evidence type="ECO:0000259" key="2">
    <source>
        <dbReference type="Pfam" id="PF09044"/>
    </source>
</evidence>
<dbReference type="OrthoDB" id="4177994at2759"/>
<dbReference type="Gene3D" id="3.30.430.10">
    <property type="entry name" value="Killer Toxin P4, subunit A"/>
    <property type="match status" value="1"/>
</dbReference>
<organism evidence="3 4">
    <name type="scientific">Aspergillus sydowii CBS 593.65</name>
    <dbReference type="NCBI Taxonomy" id="1036612"/>
    <lineage>
        <taxon>Eukaryota</taxon>
        <taxon>Fungi</taxon>
        <taxon>Dikarya</taxon>
        <taxon>Ascomycota</taxon>
        <taxon>Pezizomycotina</taxon>
        <taxon>Eurotiomycetes</taxon>
        <taxon>Eurotiomycetidae</taxon>
        <taxon>Eurotiales</taxon>
        <taxon>Aspergillaceae</taxon>
        <taxon>Aspergillus</taxon>
        <taxon>Aspergillus subgen. Nidulantes</taxon>
    </lineage>
</organism>
<gene>
    <name evidence="3" type="ORF">ASPSYDRAFT_70021</name>
</gene>
<feature type="chain" id="PRO_5012137635" description="Killer toxin Kp4 domain-containing protein" evidence="1">
    <location>
        <begin position="21"/>
        <end position="131"/>
    </location>
</feature>
<dbReference type="InterPro" id="IPR011329">
    <property type="entry name" value="Killer_tox_Kp4/SMK"/>
</dbReference>
<evidence type="ECO:0000313" key="4">
    <source>
        <dbReference type="Proteomes" id="UP000184356"/>
    </source>
</evidence>
<dbReference type="GeneID" id="63766564"/>
<dbReference type="AlphaFoldDB" id="A0A1L9TBV1"/>
<feature type="signal peptide" evidence="1">
    <location>
        <begin position="1"/>
        <end position="20"/>
    </location>
</feature>
<evidence type="ECO:0000313" key="3">
    <source>
        <dbReference type="EMBL" id="OJJ56902.1"/>
    </source>
</evidence>
<dbReference type="InterPro" id="IPR015131">
    <property type="entry name" value="Killer_tox_Kp4"/>
</dbReference>
<dbReference type="GO" id="GO:0005576">
    <property type="term" value="C:extracellular region"/>
    <property type="evidence" value="ECO:0007669"/>
    <property type="project" value="InterPro"/>
</dbReference>